<evidence type="ECO:0000313" key="1">
    <source>
        <dbReference type="EMBL" id="RIY03492.1"/>
    </source>
</evidence>
<comment type="caution">
    <text evidence="1">The sequence shown here is derived from an EMBL/GenBank/DDBJ whole genome shotgun (WGS) entry which is preliminary data.</text>
</comment>
<dbReference type="EMBL" id="QYRN01000001">
    <property type="protein sequence ID" value="RIY03492.1"/>
    <property type="molecule type" value="Genomic_DNA"/>
</dbReference>
<accession>A0A3A1WWU6</accession>
<sequence length="118" mass="12980">MNVHIRPAHVASLPAILRDVAVSPAVLAEPEAPPAIALLCASIGRTAADVAALLFTLPMPECLREVFEVEIRQAIVAELLTRPAIDDVERKHMEDVAWIAFDRRLERHEWRCALGGKA</sequence>
<organism evidence="1 2">
    <name type="scientific">Aureimonas flava</name>
    <dbReference type="NCBI Taxonomy" id="2320271"/>
    <lineage>
        <taxon>Bacteria</taxon>
        <taxon>Pseudomonadati</taxon>
        <taxon>Pseudomonadota</taxon>
        <taxon>Alphaproteobacteria</taxon>
        <taxon>Hyphomicrobiales</taxon>
        <taxon>Aurantimonadaceae</taxon>
        <taxon>Aureimonas</taxon>
    </lineage>
</organism>
<gene>
    <name evidence="1" type="ORF">D3218_01660</name>
</gene>
<dbReference type="AlphaFoldDB" id="A0A3A1WWU6"/>
<name>A0A3A1WWU6_9HYPH</name>
<proteinExistence type="predicted"/>
<keyword evidence="2" id="KW-1185">Reference proteome</keyword>
<dbReference type="RefSeq" id="WP_119538150.1">
    <property type="nucleotide sequence ID" value="NZ_QYRN01000001.1"/>
</dbReference>
<dbReference type="Proteomes" id="UP000265750">
    <property type="component" value="Unassembled WGS sequence"/>
</dbReference>
<reference evidence="2" key="1">
    <citation type="submission" date="2018-09" db="EMBL/GenBank/DDBJ databases">
        <authorList>
            <person name="Tuo L."/>
        </authorList>
    </citation>
    <scope>NUCLEOTIDE SEQUENCE [LARGE SCALE GENOMIC DNA]</scope>
    <source>
        <strain evidence="2">M2BS4Y-1</strain>
    </source>
</reference>
<protein>
    <submittedName>
        <fullName evidence="1">Uncharacterized protein</fullName>
    </submittedName>
</protein>
<evidence type="ECO:0000313" key="2">
    <source>
        <dbReference type="Proteomes" id="UP000265750"/>
    </source>
</evidence>